<dbReference type="AlphaFoldDB" id="A0A077QBV4"/>
<evidence type="ECO:0000256" key="1">
    <source>
        <dbReference type="SAM" id="MobiDB-lite"/>
    </source>
</evidence>
<dbReference type="HOGENOM" id="CLU_1694820_0_0_6"/>
<comment type="caution">
    <text evidence="2">The sequence shown here is derived from an EMBL/GenBank/DDBJ whole genome shotgun (WGS) entry which is preliminary data.</text>
</comment>
<gene>
    <name evidence="2" type="ORF">XBI1_2740060</name>
</gene>
<evidence type="ECO:0000313" key="2">
    <source>
        <dbReference type="EMBL" id="CDH33667.1"/>
    </source>
</evidence>
<proteinExistence type="predicted"/>
<feature type="region of interest" description="Disordered" evidence="1">
    <location>
        <begin position="133"/>
        <end position="155"/>
    </location>
</feature>
<name>A0A077QBV4_XENBV</name>
<accession>A0A077QBV4</accession>
<evidence type="ECO:0000313" key="3">
    <source>
        <dbReference type="Proteomes" id="UP000028480"/>
    </source>
</evidence>
<reference evidence="2" key="1">
    <citation type="submission" date="2013-07" db="EMBL/GenBank/DDBJ databases">
        <title>Sub-species coevolution in mutualistic symbiosis.</title>
        <authorList>
            <person name="Murfin K."/>
            <person name="Klassen J."/>
            <person name="Lee M."/>
            <person name="Forst S."/>
            <person name="Stock P."/>
            <person name="Goodrich-Blair H."/>
        </authorList>
    </citation>
    <scope>NUCLEOTIDE SEQUENCE [LARGE SCALE GENOMIC DNA]</scope>
    <source>
        <strain evidence="2">Intermedium</strain>
    </source>
</reference>
<dbReference type="EMBL" id="CBTB010000195">
    <property type="protein sequence ID" value="CDH33667.1"/>
    <property type="molecule type" value="Genomic_DNA"/>
</dbReference>
<dbReference type="Proteomes" id="UP000028480">
    <property type="component" value="Unassembled WGS sequence"/>
</dbReference>
<sequence length="155" mass="17466">MRKLFPPMSITHHLFLYLKLSRLGNSFCSSIGLSKFFSFNSLYVVIIAFVSFGKSRTALSNGSLEITCMSSTLFTLCKHYSIEHYRLQYVNLKKLFIYSAIHVLVLLRRTLGLLPVVPIATANPLFDQSGTYEPPAINGDPPTPTLSPTKDFWIN</sequence>
<organism evidence="2 3">
    <name type="scientific">Xenorhabdus bovienii str. Intermedium</name>
    <dbReference type="NCBI Taxonomy" id="1379677"/>
    <lineage>
        <taxon>Bacteria</taxon>
        <taxon>Pseudomonadati</taxon>
        <taxon>Pseudomonadota</taxon>
        <taxon>Gammaproteobacteria</taxon>
        <taxon>Enterobacterales</taxon>
        <taxon>Morganellaceae</taxon>
        <taxon>Xenorhabdus</taxon>
    </lineage>
</organism>
<protein>
    <submittedName>
        <fullName evidence="2">Uncharacterized protein</fullName>
    </submittedName>
</protein>